<dbReference type="EMBL" id="CP030840">
    <property type="protein sequence ID" value="AXC09686.1"/>
    <property type="molecule type" value="Genomic_DNA"/>
</dbReference>
<proteinExistence type="predicted"/>
<reference evidence="1 2" key="1">
    <citation type="journal article" date="2018" name="Front. Microbiol.">
        <title>Hydrolytic Capabilities as a Key to Environmental Success: Chitinolytic and Cellulolytic Acidobacteria From Acidic Sub-arctic Soils and Boreal Peatlands.</title>
        <authorList>
            <person name="Belova S.E."/>
            <person name="Ravin N.V."/>
            <person name="Pankratov T.A."/>
            <person name="Rakitin A.L."/>
            <person name="Ivanova A.A."/>
            <person name="Beletsky A.V."/>
            <person name="Mardanov A.V."/>
            <person name="Sinninghe Damste J.S."/>
            <person name="Dedysh S.N."/>
        </authorList>
    </citation>
    <scope>NUCLEOTIDE SEQUENCE [LARGE SCALE GENOMIC DNA]</scope>
    <source>
        <strain evidence="1 2">SBC82</strain>
    </source>
</reference>
<sequence>MPSFSPRNIPGIRTFHRVAMGVVSHALKLAGSLLPLPILGDNTPRCRRVSQTVAASVDGNPNHQG</sequence>
<gene>
    <name evidence="1" type="ORF">ACPOL_0303</name>
</gene>
<dbReference type="Proteomes" id="UP000253606">
    <property type="component" value="Chromosome"/>
</dbReference>
<protein>
    <submittedName>
        <fullName evidence="1">Uncharacterized protein</fullName>
    </submittedName>
</protein>
<keyword evidence="2" id="KW-1185">Reference proteome</keyword>
<evidence type="ECO:0000313" key="1">
    <source>
        <dbReference type="EMBL" id="AXC09686.1"/>
    </source>
</evidence>
<dbReference type="AlphaFoldDB" id="A0A2Z5FT68"/>
<organism evidence="1 2">
    <name type="scientific">Acidisarcina polymorpha</name>
    <dbReference type="NCBI Taxonomy" id="2211140"/>
    <lineage>
        <taxon>Bacteria</taxon>
        <taxon>Pseudomonadati</taxon>
        <taxon>Acidobacteriota</taxon>
        <taxon>Terriglobia</taxon>
        <taxon>Terriglobales</taxon>
        <taxon>Acidobacteriaceae</taxon>
        <taxon>Acidisarcina</taxon>
    </lineage>
</organism>
<dbReference type="KEGG" id="abas:ACPOL_0303"/>
<accession>A0A2Z5FT68</accession>
<evidence type="ECO:0000313" key="2">
    <source>
        <dbReference type="Proteomes" id="UP000253606"/>
    </source>
</evidence>
<name>A0A2Z5FT68_9BACT</name>